<reference evidence="2" key="2">
    <citation type="journal article" date="2021" name="Microbiome">
        <title>Successional dynamics and alternative stable states in a saline activated sludge microbial community over 9 years.</title>
        <authorList>
            <person name="Wang Y."/>
            <person name="Ye J."/>
            <person name="Ju F."/>
            <person name="Liu L."/>
            <person name="Boyd J.A."/>
            <person name="Deng Y."/>
            <person name="Parks D.H."/>
            <person name="Jiang X."/>
            <person name="Yin X."/>
            <person name="Woodcroft B.J."/>
            <person name="Tyson G.W."/>
            <person name="Hugenholtz P."/>
            <person name="Polz M.F."/>
            <person name="Zhang T."/>
        </authorList>
    </citation>
    <scope>NUCLEOTIDE SEQUENCE</scope>
    <source>
        <strain evidence="2">HKST-UBA17</strain>
    </source>
</reference>
<protein>
    <submittedName>
        <fullName evidence="2">Uncharacterized protein</fullName>
    </submittedName>
</protein>
<feature type="transmembrane region" description="Helical" evidence="1">
    <location>
        <begin position="6"/>
        <end position="27"/>
    </location>
</feature>
<sequence>MDGLLVNNVILILLLVIVGGGVFLGFIMKKASPKKRLILDKLDMLRALSSINATSEAELRDLVIRADNITADSFHSYFGNSGTFGDNLKKAKYLFTSIEYNKIWDAHKIRNKVVHEQYAPNKSEVSELLYTFAKAVGKLL</sequence>
<dbReference type="EMBL" id="JAGQLN010000004">
    <property type="protein sequence ID" value="MCA9376599.1"/>
    <property type="molecule type" value="Genomic_DNA"/>
</dbReference>
<name>A0A955I1Y6_9BACT</name>
<keyword evidence="1" id="KW-0472">Membrane</keyword>
<evidence type="ECO:0000313" key="2">
    <source>
        <dbReference type="EMBL" id="MCA9376599.1"/>
    </source>
</evidence>
<evidence type="ECO:0000256" key="1">
    <source>
        <dbReference type="SAM" id="Phobius"/>
    </source>
</evidence>
<dbReference type="AlphaFoldDB" id="A0A955I1Y6"/>
<keyword evidence="1" id="KW-1133">Transmembrane helix</keyword>
<keyword evidence="1" id="KW-0812">Transmembrane</keyword>
<evidence type="ECO:0000313" key="3">
    <source>
        <dbReference type="Proteomes" id="UP000741282"/>
    </source>
</evidence>
<reference evidence="2" key="1">
    <citation type="submission" date="2020-04" db="EMBL/GenBank/DDBJ databases">
        <authorList>
            <person name="Zhang T."/>
        </authorList>
    </citation>
    <scope>NUCLEOTIDE SEQUENCE</scope>
    <source>
        <strain evidence="2">HKST-UBA17</strain>
    </source>
</reference>
<dbReference type="Proteomes" id="UP000741282">
    <property type="component" value="Unassembled WGS sequence"/>
</dbReference>
<proteinExistence type="predicted"/>
<comment type="caution">
    <text evidence="2">The sequence shown here is derived from an EMBL/GenBank/DDBJ whole genome shotgun (WGS) entry which is preliminary data.</text>
</comment>
<gene>
    <name evidence="2" type="ORF">KC685_01625</name>
</gene>
<accession>A0A955I1Y6</accession>
<organism evidence="2 3">
    <name type="scientific">Candidatus Dojkabacteria bacterium</name>
    <dbReference type="NCBI Taxonomy" id="2099670"/>
    <lineage>
        <taxon>Bacteria</taxon>
        <taxon>Candidatus Dojkabacteria</taxon>
    </lineage>
</organism>